<proteinExistence type="predicted"/>
<sequence>MSQNKKKQYNRTLKMNRHYKDLNGEFDGEVLSEDFRNMCKTFTRQFSHPFPGERFLPNILNFDDVVSVNHSDIENGFGIKKIINGKGKKIHPFESYQNEQKKKNLIKQKFITQKQKILKKEI</sequence>
<evidence type="ECO:0000313" key="2">
    <source>
        <dbReference type="Proteomes" id="UP000236749"/>
    </source>
</evidence>
<dbReference type="EMBL" id="JX885207">
    <property type="protein sequence ID" value="AGD92586.1"/>
    <property type="molecule type" value="Genomic_DNA"/>
</dbReference>
<gene>
    <name evidence="1" type="ORF">LBA_00668</name>
</gene>
<organism evidence="1 2">
    <name type="scientific">Megavirus lba</name>
    <dbReference type="NCBI Taxonomy" id="1235314"/>
    <lineage>
        <taxon>Viruses</taxon>
        <taxon>Varidnaviria</taxon>
        <taxon>Bamfordvirae</taxon>
        <taxon>Nucleocytoviricota</taxon>
        <taxon>Megaviricetes</taxon>
        <taxon>Imitervirales</taxon>
        <taxon>Mimiviridae</taxon>
        <taxon>Megamimivirinae</taxon>
        <taxon>Megavirus</taxon>
        <taxon>Megavirus chilense</taxon>
    </lineage>
</organism>
<evidence type="ECO:0000313" key="1">
    <source>
        <dbReference type="EMBL" id="AGD92586.1"/>
    </source>
</evidence>
<protein>
    <submittedName>
        <fullName evidence="1">Uncharacterized protein</fullName>
    </submittedName>
</protein>
<reference evidence="1 2" key="1">
    <citation type="journal article" date="2013" name="Clin. Infect. Dis.">
        <title>First isolation of Mimivirus in a patient with pneumonia.</title>
        <authorList>
            <person name="Saadi H."/>
            <person name="Pagnier I."/>
            <person name="Colson P."/>
            <person name="Cherif J.K."/>
            <person name="Beji M."/>
            <person name="Boughalmi M."/>
            <person name="Azza S."/>
            <person name="Armstrong N."/>
            <person name="Robert C."/>
            <person name="Fournous G."/>
            <person name="La Scola B."/>
            <person name="Raoult D."/>
        </authorList>
    </citation>
    <scope>NUCLEOTIDE SEQUENCE [LARGE SCALE GENOMIC DNA]</scope>
    <source>
        <strain evidence="1">LBA111</strain>
    </source>
</reference>
<accession>L7Y4W5</accession>
<name>L7Y4W5_9VIRU</name>
<dbReference type="Proteomes" id="UP000236749">
    <property type="component" value="Segment"/>
</dbReference>